<dbReference type="AlphaFoldDB" id="A0A2H0RB99"/>
<evidence type="ECO:0000256" key="2">
    <source>
        <dbReference type="ARBA" id="ARBA00022679"/>
    </source>
</evidence>
<sequence length="317" mass="37952">MLNIKKQIHLVQTQKWNEFKKEYGTRIEKFEDIFFLVKKIPLTNKYMGYCPKLNFEKQSINFKNLKKYCIQENISFVRFDVPNILSESKEGKKWKNKLKGICTKSPRNTFTKKNIYLNLEPEIEEILKNMHPKKRYNIRYAEKKGVNIKISQEKEGLDNFWKVHEYTSKNQGFLSHSKKYFEVMQKNLKNEMFFIQAYINTKLAVVWMLIIDNTNDTIYYPYGGSFGKYNKFYPSDLVGFEAIKLGKDHNLKLFDMWGAEEGKGFTDFKLKYGGDLVEYIPSYDFVVDSIYYNIFNFGYGLFWKIQELRKKLIKIKR</sequence>
<keyword evidence="6" id="KW-0961">Cell wall biogenesis/degradation</keyword>
<accession>A0A2H0RB99</accession>
<evidence type="ECO:0000256" key="4">
    <source>
        <dbReference type="ARBA" id="ARBA00022984"/>
    </source>
</evidence>
<dbReference type="PANTHER" id="PTHR36174">
    <property type="entry name" value="LIPID II:GLYCINE GLYCYLTRANSFERASE"/>
    <property type="match status" value="1"/>
</dbReference>
<dbReference type="GO" id="GO:0009252">
    <property type="term" value="P:peptidoglycan biosynthetic process"/>
    <property type="evidence" value="ECO:0007669"/>
    <property type="project" value="UniProtKB-KW"/>
</dbReference>
<evidence type="ECO:0000313" key="7">
    <source>
        <dbReference type="EMBL" id="PIR43740.1"/>
    </source>
</evidence>
<comment type="similarity">
    <text evidence="1">Belongs to the FemABX family.</text>
</comment>
<comment type="caution">
    <text evidence="7">The sequence shown here is derived from an EMBL/GenBank/DDBJ whole genome shotgun (WGS) entry which is preliminary data.</text>
</comment>
<evidence type="ECO:0000313" key="8">
    <source>
        <dbReference type="Proteomes" id="UP000230214"/>
    </source>
</evidence>
<evidence type="ECO:0000256" key="5">
    <source>
        <dbReference type="ARBA" id="ARBA00023315"/>
    </source>
</evidence>
<gene>
    <name evidence="7" type="ORF">COV24_01120</name>
</gene>
<dbReference type="GO" id="GO:0016755">
    <property type="term" value="F:aminoacyltransferase activity"/>
    <property type="evidence" value="ECO:0007669"/>
    <property type="project" value="InterPro"/>
</dbReference>
<dbReference type="Proteomes" id="UP000230214">
    <property type="component" value="Unassembled WGS sequence"/>
</dbReference>
<evidence type="ECO:0000256" key="1">
    <source>
        <dbReference type="ARBA" id="ARBA00009943"/>
    </source>
</evidence>
<keyword evidence="3" id="KW-0133">Cell shape</keyword>
<keyword evidence="4" id="KW-0573">Peptidoglycan synthesis</keyword>
<dbReference type="Pfam" id="PF02388">
    <property type="entry name" value="FemAB"/>
    <property type="match status" value="2"/>
</dbReference>
<organism evidence="7 8">
    <name type="scientific">candidate division WWE3 bacterium CG10_big_fil_rev_8_21_14_0_10_32_10</name>
    <dbReference type="NCBI Taxonomy" id="1975090"/>
    <lineage>
        <taxon>Bacteria</taxon>
        <taxon>Katanobacteria</taxon>
    </lineage>
</organism>
<evidence type="ECO:0000256" key="3">
    <source>
        <dbReference type="ARBA" id="ARBA00022960"/>
    </source>
</evidence>
<keyword evidence="5" id="KW-0012">Acyltransferase</keyword>
<dbReference type="GO" id="GO:0071555">
    <property type="term" value="P:cell wall organization"/>
    <property type="evidence" value="ECO:0007669"/>
    <property type="project" value="UniProtKB-KW"/>
</dbReference>
<dbReference type="EMBL" id="PCXU01000012">
    <property type="protein sequence ID" value="PIR43740.1"/>
    <property type="molecule type" value="Genomic_DNA"/>
</dbReference>
<keyword evidence="2" id="KW-0808">Transferase</keyword>
<name>A0A2H0RB99_UNCKA</name>
<evidence type="ECO:0008006" key="9">
    <source>
        <dbReference type="Google" id="ProtNLM"/>
    </source>
</evidence>
<dbReference type="PANTHER" id="PTHR36174:SF1">
    <property type="entry name" value="LIPID II:GLYCINE GLYCYLTRANSFERASE"/>
    <property type="match status" value="1"/>
</dbReference>
<dbReference type="GO" id="GO:0008360">
    <property type="term" value="P:regulation of cell shape"/>
    <property type="evidence" value="ECO:0007669"/>
    <property type="project" value="UniProtKB-KW"/>
</dbReference>
<dbReference type="InterPro" id="IPR050644">
    <property type="entry name" value="PG_Glycine_Bridge_Synth"/>
</dbReference>
<dbReference type="PROSITE" id="PS51191">
    <property type="entry name" value="FEMABX"/>
    <property type="match status" value="1"/>
</dbReference>
<dbReference type="InterPro" id="IPR003447">
    <property type="entry name" value="FEMABX"/>
</dbReference>
<dbReference type="Gene3D" id="3.40.630.30">
    <property type="match status" value="1"/>
</dbReference>
<reference evidence="7 8" key="1">
    <citation type="submission" date="2017-09" db="EMBL/GenBank/DDBJ databases">
        <title>Depth-based differentiation of microbial function through sediment-hosted aquifers and enrichment of novel symbionts in the deep terrestrial subsurface.</title>
        <authorList>
            <person name="Probst A.J."/>
            <person name="Ladd B."/>
            <person name="Jarett J.K."/>
            <person name="Geller-Mcgrath D.E."/>
            <person name="Sieber C.M."/>
            <person name="Emerson J.B."/>
            <person name="Anantharaman K."/>
            <person name="Thomas B.C."/>
            <person name="Malmstrom R."/>
            <person name="Stieglmeier M."/>
            <person name="Klingl A."/>
            <person name="Woyke T."/>
            <person name="Ryan C.M."/>
            <person name="Banfield J.F."/>
        </authorList>
    </citation>
    <scope>NUCLEOTIDE SEQUENCE [LARGE SCALE GENOMIC DNA]</scope>
    <source>
        <strain evidence="7">CG10_big_fil_rev_8_21_14_0_10_32_10</strain>
    </source>
</reference>
<dbReference type="SUPFAM" id="SSF55729">
    <property type="entry name" value="Acyl-CoA N-acyltransferases (Nat)"/>
    <property type="match status" value="1"/>
</dbReference>
<dbReference type="InterPro" id="IPR016181">
    <property type="entry name" value="Acyl_CoA_acyltransferase"/>
</dbReference>
<protein>
    <recommendedName>
        <fullName evidence="9">BioF2-like acetyltransferase domain-containing protein</fullName>
    </recommendedName>
</protein>
<evidence type="ECO:0000256" key="6">
    <source>
        <dbReference type="ARBA" id="ARBA00023316"/>
    </source>
</evidence>
<proteinExistence type="inferred from homology"/>